<dbReference type="PROSITE" id="PS01359">
    <property type="entry name" value="ZF_PHD_1"/>
    <property type="match status" value="1"/>
</dbReference>
<comment type="subcellular location">
    <subcellularLocation>
        <location evidence="1">Nucleus</location>
    </subcellularLocation>
</comment>
<evidence type="ECO:0000259" key="10">
    <source>
        <dbReference type="PROSITE" id="PS51805"/>
    </source>
</evidence>
<dbReference type="OrthoDB" id="20839at2759"/>
<accession>A0A8H7AMG5</accession>
<dbReference type="PANTHER" id="PTHR13793:SF107">
    <property type="entry name" value="BROMODOMAIN-CONTAINING PROTEIN HOMOLOG"/>
    <property type="match status" value="1"/>
</dbReference>
<dbReference type="Pfam" id="PF13832">
    <property type="entry name" value="zf-HC5HC2H_2"/>
    <property type="match status" value="1"/>
</dbReference>
<feature type="compositionally biased region" description="Basic residues" evidence="8">
    <location>
        <begin position="1129"/>
        <end position="1145"/>
    </location>
</feature>
<feature type="region of interest" description="Disordered" evidence="8">
    <location>
        <begin position="928"/>
        <end position="951"/>
    </location>
</feature>
<evidence type="ECO:0008006" key="13">
    <source>
        <dbReference type="Google" id="ProtNLM"/>
    </source>
</evidence>
<feature type="region of interest" description="Disordered" evidence="8">
    <location>
        <begin position="368"/>
        <end position="402"/>
    </location>
</feature>
<evidence type="ECO:0000256" key="7">
    <source>
        <dbReference type="PROSITE-ProRule" id="PRU00146"/>
    </source>
</evidence>
<dbReference type="GO" id="GO:0005634">
    <property type="term" value="C:nucleus"/>
    <property type="evidence" value="ECO:0007669"/>
    <property type="project" value="UniProtKB-SubCell"/>
</dbReference>
<keyword evidence="3" id="KW-0677">Repeat</keyword>
<dbReference type="GO" id="GO:0008270">
    <property type="term" value="F:zinc ion binding"/>
    <property type="evidence" value="ECO:0007669"/>
    <property type="project" value="UniProtKB-KW"/>
</dbReference>
<dbReference type="InterPro" id="IPR013083">
    <property type="entry name" value="Znf_RING/FYVE/PHD"/>
</dbReference>
<dbReference type="SMART" id="SM00249">
    <property type="entry name" value="PHD"/>
    <property type="match status" value="2"/>
</dbReference>
<name>A0A8H7AMG5_9EURO</name>
<dbReference type="FunFam" id="3.30.40.10:FF:000008">
    <property type="entry name" value="Bromodomain containing 1, isoform CRA_a"/>
    <property type="match status" value="1"/>
</dbReference>
<feature type="compositionally biased region" description="Polar residues" evidence="8">
    <location>
        <begin position="1006"/>
        <end position="1017"/>
    </location>
</feature>
<dbReference type="Pfam" id="PF13831">
    <property type="entry name" value="PHD_2"/>
    <property type="match status" value="1"/>
</dbReference>
<dbReference type="InterPro" id="IPR019542">
    <property type="entry name" value="Enhancer_polycomb-like_N"/>
</dbReference>
<dbReference type="PANTHER" id="PTHR13793">
    <property type="entry name" value="PHD FINGER PROTEINS"/>
    <property type="match status" value="1"/>
</dbReference>
<evidence type="ECO:0000256" key="1">
    <source>
        <dbReference type="ARBA" id="ARBA00004123"/>
    </source>
</evidence>
<feature type="compositionally biased region" description="Polar residues" evidence="8">
    <location>
        <begin position="1025"/>
        <end position="1035"/>
    </location>
</feature>
<feature type="compositionally biased region" description="Basic and acidic residues" evidence="8">
    <location>
        <begin position="173"/>
        <end position="185"/>
    </location>
</feature>
<dbReference type="PROSITE" id="PS50016">
    <property type="entry name" value="ZF_PHD_2"/>
    <property type="match status" value="1"/>
</dbReference>
<comment type="caution">
    <text evidence="11">The sequence shown here is derived from an EMBL/GenBank/DDBJ whole genome shotgun (WGS) entry which is preliminary data.</text>
</comment>
<feature type="domain" description="PHD-type" evidence="10">
    <location>
        <begin position="456"/>
        <end position="574"/>
    </location>
</feature>
<feature type="region of interest" description="Disordered" evidence="8">
    <location>
        <begin position="1"/>
        <end position="241"/>
    </location>
</feature>
<keyword evidence="5" id="KW-0862">Zinc</keyword>
<evidence type="ECO:0000256" key="8">
    <source>
        <dbReference type="SAM" id="MobiDB-lite"/>
    </source>
</evidence>
<evidence type="ECO:0000256" key="2">
    <source>
        <dbReference type="ARBA" id="ARBA00022723"/>
    </source>
</evidence>
<evidence type="ECO:0000259" key="9">
    <source>
        <dbReference type="PROSITE" id="PS50016"/>
    </source>
</evidence>
<feature type="region of interest" description="Disordered" evidence="8">
    <location>
        <begin position="1122"/>
        <end position="1145"/>
    </location>
</feature>
<feature type="domain" description="PHD-type" evidence="9">
    <location>
        <begin position="402"/>
        <end position="452"/>
    </location>
</feature>
<sequence>MAPLKDGQARIHPRRAPPKPSTSFDPFEDEEAASDIDLEPPSKKQRTARSSSGRQKWIPGGRGGGGRHIELNGSEVEAQPASKDGCFEQKATHSRHDTALAGQPIRTSSRRTMPRPQPRYSTATAAAAAVDGYKPREERGWEEYHPDLDLESDLAVIPSEQIDGGALSSSRPQGDHDGPRDKNDAQEEAVVAQPSPLVRRGPGRPPRRADSMLNGLQTPKQPRFVPPPGPNPRERLTLPRPSYKEHDPFLEYEQKGVAQQDFVDRTMASVGYQESEMFVRPEQTLIRLMEGSVEEDLDLVPGLNPEGENAAIGSTGVGRVEYDMDEQDAKWLVMLNKARTLEQVENIKPAIFEIIMTKIEKEWHALEKRIPRNDPKPPQTQRPRSSSAAAVNGEPGQGEEQDSKCSICDDGDCENANAIVFCDGCDLAVHQECYGVPYIPEGQWLCRKCHLIGRGTPTCIFCPNTEGAFKQTNSAKWSHLLCAYWIPEASIGNMSLMEPILDVEKVPYSRWRLTCFICLQKMGACIQCSHRNCYQAFHVTCARRAKMYLRMKSGQGVNSLMDKGQLKALCDKHVSAEWRLEHDTERATAEAKKYYAQTMKDRKWADSQASALALGPSQPEAGSDSASMMQRLVLNHGTNKRSKTQKAVWRLPSGAPVIPDAICKSIEASLQRFMVRKKKDLVAEVCKYWTLKREARRGAPLLKRLQLQMDSFSSGDVTRRDYVAQGATGRARLERRIEFGERLLQDLSRLRELSEMIKEREALKLTDATILKEMIDTIYFPIPPMLRPILDKALQLDSKNVFQEGLDSIRTKLDTQFYTSVAVFSAELANVLSSDLGVEAANTAEFQQQVTGKAVDMTTEQRDRRKLAKRIVKAVQPALEEALRNESEISGRPFEKQIRELDMMLDKSMLSRRESYSGSNNGEEIELRSLLKPSNGHQSPLPVTRHREGDEHHAEVAIDTLIFANSKTADLDDVDMVDTPNEPGEEVDESIAQLNGELSANTQQIGVENTPPASTNGVRADGIAESTNLPNNSRASVPEPPTPPLSLGGLQQSTFAFGGIPWYVEPFDPDGTTVHEERWTGPEVLREMSEELTDIDDEELQGLGGPDFDTDNHNVTMTITSTTTAPKKGNLKKNGKMRRRWKGFK</sequence>
<evidence type="ECO:0000313" key="11">
    <source>
        <dbReference type="EMBL" id="KAF7510869.1"/>
    </source>
</evidence>
<keyword evidence="2" id="KW-0479">Metal-binding</keyword>
<organism evidence="11 12">
    <name type="scientific">Endocarpon pusillum</name>
    <dbReference type="NCBI Taxonomy" id="364733"/>
    <lineage>
        <taxon>Eukaryota</taxon>
        <taxon>Fungi</taxon>
        <taxon>Dikarya</taxon>
        <taxon>Ascomycota</taxon>
        <taxon>Pezizomycotina</taxon>
        <taxon>Eurotiomycetes</taxon>
        <taxon>Chaetothyriomycetidae</taxon>
        <taxon>Verrucariales</taxon>
        <taxon>Verrucariaceae</taxon>
        <taxon>Endocarpon</taxon>
    </lineage>
</organism>
<dbReference type="PROSITE" id="PS51805">
    <property type="entry name" value="EPHD"/>
    <property type="match status" value="1"/>
</dbReference>
<feature type="compositionally biased region" description="Acidic residues" evidence="8">
    <location>
        <begin position="26"/>
        <end position="38"/>
    </location>
</feature>
<dbReference type="SUPFAM" id="SSF57903">
    <property type="entry name" value="FYVE/PHD zinc finger"/>
    <property type="match status" value="1"/>
</dbReference>
<feature type="compositionally biased region" description="Basic and acidic residues" evidence="8">
    <location>
        <begin position="232"/>
        <end position="241"/>
    </location>
</feature>
<protein>
    <recommendedName>
        <fullName evidence="13">NuA3 HAT complex component NTO1</fullName>
    </recommendedName>
</protein>
<evidence type="ECO:0000256" key="3">
    <source>
        <dbReference type="ARBA" id="ARBA00022737"/>
    </source>
</evidence>
<dbReference type="Pfam" id="PF10513">
    <property type="entry name" value="EPL1"/>
    <property type="match status" value="1"/>
</dbReference>
<evidence type="ECO:0000256" key="5">
    <source>
        <dbReference type="ARBA" id="ARBA00022833"/>
    </source>
</evidence>
<dbReference type="InterPro" id="IPR011011">
    <property type="entry name" value="Znf_FYVE_PHD"/>
</dbReference>
<dbReference type="InterPro" id="IPR050701">
    <property type="entry name" value="Histone_Mod_Regulator"/>
</dbReference>
<feature type="compositionally biased region" description="Polar residues" evidence="8">
    <location>
        <begin position="379"/>
        <end position="389"/>
    </location>
</feature>
<dbReference type="FunFam" id="3.30.40.10:FF:000007">
    <property type="entry name" value="Bromodomain containing 1, isoform CRA_b"/>
    <property type="match status" value="1"/>
</dbReference>
<evidence type="ECO:0000313" key="12">
    <source>
        <dbReference type="Proteomes" id="UP000606974"/>
    </source>
</evidence>
<feature type="compositionally biased region" description="Basic and acidic residues" evidence="8">
    <location>
        <begin position="85"/>
        <end position="98"/>
    </location>
</feature>
<proteinExistence type="predicted"/>
<dbReference type="CDD" id="cd15492">
    <property type="entry name" value="PHD_BRPF_JADE_like"/>
    <property type="match status" value="1"/>
</dbReference>
<dbReference type="InterPro" id="IPR019786">
    <property type="entry name" value="Zinc_finger_PHD-type_CS"/>
</dbReference>
<gene>
    <name evidence="11" type="ORF">GJ744_005699</name>
</gene>
<dbReference type="InterPro" id="IPR034732">
    <property type="entry name" value="EPHD"/>
</dbReference>
<reference evidence="11" key="1">
    <citation type="submission" date="2020-02" db="EMBL/GenBank/DDBJ databases">
        <authorList>
            <person name="Palmer J.M."/>
        </authorList>
    </citation>
    <scope>NUCLEOTIDE SEQUENCE</scope>
    <source>
        <strain evidence="11">EPUS1.4</strain>
        <tissue evidence="11">Thallus</tissue>
    </source>
</reference>
<feature type="compositionally biased region" description="Basic and acidic residues" evidence="8">
    <location>
        <begin position="133"/>
        <end position="148"/>
    </location>
</feature>
<feature type="region of interest" description="Disordered" evidence="8">
    <location>
        <begin position="1006"/>
        <end position="1051"/>
    </location>
</feature>
<dbReference type="Gene3D" id="3.30.40.10">
    <property type="entry name" value="Zinc/RING finger domain, C3HC4 (zinc finger)"/>
    <property type="match status" value="2"/>
</dbReference>
<dbReference type="InterPro" id="IPR019787">
    <property type="entry name" value="Znf_PHD-finger"/>
</dbReference>
<dbReference type="GO" id="GO:0006357">
    <property type="term" value="P:regulation of transcription by RNA polymerase II"/>
    <property type="evidence" value="ECO:0007669"/>
    <property type="project" value="TreeGrafter"/>
</dbReference>
<keyword evidence="4 7" id="KW-0863">Zinc-finger</keyword>
<keyword evidence="6" id="KW-0539">Nucleus</keyword>
<evidence type="ECO:0000256" key="6">
    <source>
        <dbReference type="ARBA" id="ARBA00023242"/>
    </source>
</evidence>
<dbReference type="InterPro" id="IPR001965">
    <property type="entry name" value="Znf_PHD"/>
</dbReference>
<dbReference type="AlphaFoldDB" id="A0A8H7AMG5"/>
<keyword evidence="12" id="KW-1185">Reference proteome</keyword>
<dbReference type="EMBL" id="JAACFV010000025">
    <property type="protein sequence ID" value="KAF7510869.1"/>
    <property type="molecule type" value="Genomic_DNA"/>
</dbReference>
<evidence type="ECO:0000256" key="4">
    <source>
        <dbReference type="ARBA" id="ARBA00022771"/>
    </source>
</evidence>
<dbReference type="Proteomes" id="UP000606974">
    <property type="component" value="Unassembled WGS sequence"/>
</dbReference>